<comment type="caution">
    <text evidence="1">The sequence shown here is derived from an EMBL/GenBank/DDBJ whole genome shotgun (WGS) entry which is preliminary data.</text>
</comment>
<sequence>MVIQLANRSVVQPLGILEDVNKLIFLSDFYVLDMEDEPSGEGFALILGRPFLMTARTKIDVHAGTLSMEFGNTFVKFNIFEALKHPTKDHSIFSIDAIDGLVEDYFRVGTGNANLVDFVDISDLFLVIIANNLNGEHEEKLLEVLRKHKKAISWTLRRLNLTLLDVVKKEVTKLLAAEIIYPISDSQLVSLVQVVPKNSEMMAMRNWQDEMLYADSQSTSGPGQDHLYMSIRNIRVYKDSVRALQCSEYFPKVHDQHLLDPLRGLHGGLHGQLITHFSVILRASNKTKANYSIPNKLNCHVTLGWSSEGLAVSSACSLQYLGRYETHILGEVLSNI</sequence>
<dbReference type="Proteomes" id="UP000257109">
    <property type="component" value="Unassembled WGS sequence"/>
</dbReference>
<proteinExistence type="predicted"/>
<dbReference type="PANTHER" id="PTHR33067:SF15">
    <property type="entry name" value="RNA-DIRECTED DNA POLYMERASE"/>
    <property type="match status" value="1"/>
</dbReference>
<dbReference type="OrthoDB" id="778454at2759"/>
<name>A0A371IHB9_MUCPR</name>
<dbReference type="Gene3D" id="2.40.70.10">
    <property type="entry name" value="Acid Proteases"/>
    <property type="match status" value="1"/>
</dbReference>
<dbReference type="EMBL" id="QJKJ01000076">
    <property type="protein sequence ID" value="RDY14413.1"/>
    <property type="molecule type" value="Genomic_DNA"/>
</dbReference>
<evidence type="ECO:0000313" key="1">
    <source>
        <dbReference type="EMBL" id="RDY14413.1"/>
    </source>
</evidence>
<reference evidence="1" key="1">
    <citation type="submission" date="2018-05" db="EMBL/GenBank/DDBJ databases">
        <title>Draft genome of Mucuna pruriens seed.</title>
        <authorList>
            <person name="Nnadi N.E."/>
            <person name="Vos R."/>
            <person name="Hasami M.H."/>
            <person name="Devisetty U.K."/>
            <person name="Aguiy J.C."/>
        </authorList>
    </citation>
    <scope>NUCLEOTIDE SEQUENCE [LARGE SCALE GENOMIC DNA]</scope>
    <source>
        <strain evidence="1">JCA_2017</strain>
    </source>
</reference>
<dbReference type="Gene3D" id="3.10.10.10">
    <property type="entry name" value="HIV Type 1 Reverse Transcriptase, subunit A, domain 1"/>
    <property type="match status" value="1"/>
</dbReference>
<dbReference type="AlphaFoldDB" id="A0A371IHB9"/>
<organism evidence="1 2">
    <name type="scientific">Mucuna pruriens</name>
    <name type="common">Velvet bean</name>
    <name type="synonym">Dolichos pruriens</name>
    <dbReference type="NCBI Taxonomy" id="157652"/>
    <lineage>
        <taxon>Eukaryota</taxon>
        <taxon>Viridiplantae</taxon>
        <taxon>Streptophyta</taxon>
        <taxon>Embryophyta</taxon>
        <taxon>Tracheophyta</taxon>
        <taxon>Spermatophyta</taxon>
        <taxon>Magnoliopsida</taxon>
        <taxon>eudicotyledons</taxon>
        <taxon>Gunneridae</taxon>
        <taxon>Pentapetalae</taxon>
        <taxon>rosids</taxon>
        <taxon>fabids</taxon>
        <taxon>Fabales</taxon>
        <taxon>Fabaceae</taxon>
        <taxon>Papilionoideae</taxon>
        <taxon>50 kb inversion clade</taxon>
        <taxon>NPAAA clade</taxon>
        <taxon>indigoferoid/millettioid clade</taxon>
        <taxon>Phaseoleae</taxon>
        <taxon>Mucuna</taxon>
    </lineage>
</organism>
<protein>
    <submittedName>
        <fullName evidence="1">Uncharacterized protein</fullName>
    </submittedName>
</protein>
<gene>
    <name evidence="1" type="ORF">CR513_00517</name>
</gene>
<evidence type="ECO:0000313" key="2">
    <source>
        <dbReference type="Proteomes" id="UP000257109"/>
    </source>
</evidence>
<keyword evidence="2" id="KW-1185">Reference proteome</keyword>
<dbReference type="InterPro" id="IPR021109">
    <property type="entry name" value="Peptidase_aspartic_dom_sf"/>
</dbReference>
<feature type="non-terminal residue" evidence="1">
    <location>
        <position position="1"/>
    </location>
</feature>
<accession>A0A371IHB9</accession>
<dbReference type="PANTHER" id="PTHR33067">
    <property type="entry name" value="RNA-DIRECTED DNA POLYMERASE-RELATED"/>
    <property type="match status" value="1"/>
</dbReference>